<dbReference type="AlphaFoldDB" id="A0A261UDQ7"/>
<dbReference type="Proteomes" id="UP000215767">
    <property type="component" value="Unassembled WGS sequence"/>
</dbReference>
<evidence type="ECO:0000313" key="1">
    <source>
        <dbReference type="EMBL" id="OZI60034.1"/>
    </source>
</evidence>
<dbReference type="EMBL" id="NEVS01000004">
    <property type="protein sequence ID" value="OZI60034.1"/>
    <property type="molecule type" value="Genomic_DNA"/>
</dbReference>
<keyword evidence="2" id="KW-1185">Reference proteome</keyword>
<proteinExistence type="predicted"/>
<gene>
    <name evidence="1" type="ORF">CAL28_11205</name>
</gene>
<comment type="caution">
    <text evidence="1">The sequence shown here is derived from an EMBL/GenBank/DDBJ whole genome shotgun (WGS) entry which is preliminary data.</text>
</comment>
<organism evidence="1 2">
    <name type="scientific">Bordetella genomosp. 11</name>
    <dbReference type="NCBI Taxonomy" id="1416808"/>
    <lineage>
        <taxon>Bacteria</taxon>
        <taxon>Pseudomonadati</taxon>
        <taxon>Pseudomonadota</taxon>
        <taxon>Betaproteobacteria</taxon>
        <taxon>Burkholderiales</taxon>
        <taxon>Alcaligenaceae</taxon>
        <taxon>Bordetella</taxon>
    </lineage>
</organism>
<reference evidence="2" key="1">
    <citation type="submission" date="2017-05" db="EMBL/GenBank/DDBJ databases">
        <title>Complete and WGS of Bordetella genogroups.</title>
        <authorList>
            <person name="Spilker T."/>
            <person name="Lipuma J."/>
        </authorList>
    </citation>
    <scope>NUCLEOTIDE SEQUENCE [LARGE SCALE GENOMIC DNA]</scope>
    <source>
        <strain evidence="2">AU8856</strain>
    </source>
</reference>
<name>A0A261UDQ7_9BORD</name>
<accession>A0A261UDQ7</accession>
<evidence type="ECO:0000313" key="2">
    <source>
        <dbReference type="Proteomes" id="UP000215767"/>
    </source>
</evidence>
<protein>
    <submittedName>
        <fullName evidence="1">Uncharacterized protein</fullName>
    </submittedName>
</protein>
<dbReference type="RefSeq" id="WP_094841454.1">
    <property type="nucleotide sequence ID" value="NZ_NEVS01000004.1"/>
</dbReference>
<sequence>MIPSLNIGTPTSPGHFSDTAPALDQQRAKIAAMYAREPLYQLPAKPSVIGTSIEREIQDQLAVLFDKAKSFLAHCGPDIALIPAEGNLDPRQKFTLECMLDFTASVAPENFDGFMRHLRMRGTPDSVLSADVAGKFYEPLFKQFLEALIVNCQEATAEDLPRLKTTLLYLAHALIRPVDFISVQHRLAFLAAAMPTDIT</sequence>